<sequence>MKLKGGDSNKKFQNTFFKPQVKCKGMNKEIINAEQNRNKFWSNQKNSVINAAPNEILALNAVALMSTLLK</sequence>
<dbReference type="OrthoDB" id="9925757at2"/>
<dbReference type="AlphaFoldDB" id="A0A378LTM5"/>
<reference evidence="1 2" key="1">
    <citation type="submission" date="2018-06" db="EMBL/GenBank/DDBJ databases">
        <authorList>
            <consortium name="Pathogen Informatics"/>
            <person name="Doyle S."/>
        </authorList>
    </citation>
    <scope>NUCLEOTIDE SEQUENCE [LARGE SCALE GENOMIC DNA]</scope>
    <source>
        <strain evidence="1 2">NCTC11532</strain>
    </source>
</reference>
<dbReference type="Proteomes" id="UP000255297">
    <property type="component" value="Unassembled WGS sequence"/>
</dbReference>
<dbReference type="EMBL" id="UGPB01000001">
    <property type="protein sequence ID" value="STY29169.1"/>
    <property type="molecule type" value="Genomic_DNA"/>
</dbReference>
<gene>
    <name evidence="1" type="ORF">NCTC11532_01352</name>
</gene>
<evidence type="ECO:0000313" key="2">
    <source>
        <dbReference type="Proteomes" id="UP000255297"/>
    </source>
</evidence>
<keyword evidence="2" id="KW-1185">Reference proteome</keyword>
<dbReference type="RefSeq" id="WP_031565995.1">
    <property type="nucleotide sequence ID" value="NZ_CAAAIS010000003.1"/>
</dbReference>
<name>A0A378LTM5_9GAMM</name>
<accession>A0A378LTM5</accession>
<protein>
    <submittedName>
        <fullName evidence="1">Uncharacterized protein</fullName>
    </submittedName>
</protein>
<organism evidence="1 2">
    <name type="scientific">Legionella wadsworthii</name>
    <dbReference type="NCBI Taxonomy" id="28088"/>
    <lineage>
        <taxon>Bacteria</taxon>
        <taxon>Pseudomonadati</taxon>
        <taxon>Pseudomonadota</taxon>
        <taxon>Gammaproteobacteria</taxon>
        <taxon>Legionellales</taxon>
        <taxon>Legionellaceae</taxon>
        <taxon>Legionella</taxon>
    </lineage>
</organism>
<evidence type="ECO:0000313" key="1">
    <source>
        <dbReference type="EMBL" id="STY29169.1"/>
    </source>
</evidence>
<proteinExistence type="predicted"/>